<name>A0A0C1TZ70_9CLOT</name>
<keyword evidence="2" id="KW-1185">Reference proteome</keyword>
<organism evidence="1 2">
    <name type="scientific">Clostridium argentinense CDC 2741</name>
    <dbReference type="NCBI Taxonomy" id="1418104"/>
    <lineage>
        <taxon>Bacteria</taxon>
        <taxon>Bacillati</taxon>
        <taxon>Bacillota</taxon>
        <taxon>Clostridia</taxon>
        <taxon>Eubacteriales</taxon>
        <taxon>Clostridiaceae</taxon>
        <taxon>Clostridium</taxon>
    </lineage>
</organism>
<evidence type="ECO:0000313" key="1">
    <source>
        <dbReference type="EMBL" id="KIE44543.1"/>
    </source>
</evidence>
<reference evidence="1 2" key="1">
    <citation type="journal article" date="2015" name="Infect. Genet. Evol.">
        <title>Genomic sequences of six botulinum neurotoxin-producing strains representing three clostridial species illustrate the mobility and diversity of botulinum neurotoxin genes.</title>
        <authorList>
            <person name="Smith T.J."/>
            <person name="Hill K.K."/>
            <person name="Xie G."/>
            <person name="Foley B.T."/>
            <person name="Williamson C.H."/>
            <person name="Foster J.T."/>
            <person name="Johnson S.L."/>
            <person name="Chertkov O."/>
            <person name="Teshima H."/>
            <person name="Gibbons H.S."/>
            <person name="Johnsky L.A."/>
            <person name="Karavis M.A."/>
            <person name="Smith L.A."/>
        </authorList>
    </citation>
    <scope>NUCLEOTIDE SEQUENCE [LARGE SCALE GENOMIC DNA]</scope>
    <source>
        <strain evidence="1 2">CDC 2741</strain>
    </source>
</reference>
<dbReference type="EMBL" id="AYSO01000020">
    <property type="protein sequence ID" value="KIE44543.1"/>
    <property type="molecule type" value="Genomic_DNA"/>
</dbReference>
<comment type="caution">
    <text evidence="1">The sequence shown here is derived from an EMBL/GenBank/DDBJ whole genome shotgun (WGS) entry which is preliminary data.</text>
</comment>
<gene>
    <name evidence="1" type="ORF">U732_655</name>
</gene>
<accession>A0A0C1TZ70</accession>
<proteinExistence type="predicted"/>
<dbReference type="AlphaFoldDB" id="A0A0C1TZ70"/>
<dbReference type="Proteomes" id="UP000031366">
    <property type="component" value="Unassembled WGS sequence"/>
</dbReference>
<protein>
    <submittedName>
        <fullName evidence="1">Uncharacterized protein</fullName>
    </submittedName>
</protein>
<dbReference type="STRING" id="29341.RSJ17_06075"/>
<sequence length="59" mass="6777">MEQSEGSFGASLSKMFLVDKAGCQIVSLYEPVILQGKKVVPRAFRPFEDERLFFIFNKF</sequence>
<evidence type="ECO:0000313" key="2">
    <source>
        <dbReference type="Proteomes" id="UP000031366"/>
    </source>
</evidence>